<dbReference type="InterPro" id="IPR029052">
    <property type="entry name" value="Metallo-depent_PP-like"/>
</dbReference>
<dbReference type="EMBL" id="JACVXD010000001">
    <property type="protein sequence ID" value="MBD0822832.1"/>
    <property type="molecule type" value="Genomic_DNA"/>
</dbReference>
<dbReference type="InterPro" id="IPR004843">
    <property type="entry name" value="Calcineurin-like_PHP"/>
</dbReference>
<keyword evidence="6" id="KW-1185">Reference proteome</keyword>
<dbReference type="InterPro" id="IPR051158">
    <property type="entry name" value="Metallophosphoesterase_sf"/>
</dbReference>
<dbReference type="GO" id="GO:0016020">
    <property type="term" value="C:membrane"/>
    <property type="evidence" value="ECO:0007669"/>
    <property type="project" value="GOC"/>
</dbReference>
<dbReference type="SUPFAM" id="SSF56300">
    <property type="entry name" value="Metallo-dependent phosphatases"/>
    <property type="match status" value="1"/>
</dbReference>
<keyword evidence="2" id="KW-0378">Hydrolase</keyword>
<gene>
    <name evidence="5" type="ORF">ICJ85_02245</name>
</gene>
<feature type="transmembrane region" description="Helical" evidence="3">
    <location>
        <begin position="75"/>
        <end position="103"/>
    </location>
</feature>
<sequence length="406" mass="46870">MRSYSLFTILLLCAAILLVDVLSFYWLQRITHLINASFLKNSIHILFWIFSVGLITVIIILKITLDDINPRRKHLLVSSLYGLTVSSFIPKILFVIIISVLFYGNYVFSENQSLVVIPLVGVLSGVFPFFAISYAIFRAVYHFKIYKHKLYFNHLPESFAGLKIVHISDLHLGGFNKRYKVLKKAVNLINALHADFIFFTGDLVNNYAWELVGWDKVFNQLLAKKGKYAVLGNHDYGDYSKWETKADKIENLNEIKRFYQGVGFKLLLNSSEIVKRDEEAIAIVGVENWGRPPFKQYGDLQKALSLVAHIPFKILLSHDPTHWNEEVIHNTDIALTLSGHTHGMQLGLNYKNMTWSPIKYKYKHWAGLYEHNKQYLYVNRGLGWIGFPGRLGMRPEITYLELHSNK</sequence>
<reference evidence="5 6" key="1">
    <citation type="journal article" date="2018" name="J. Microbiol.">
        <title>Aestuariibaculum marinum sp. nov., a marine bacterium isolated from seawater in South Korea.</title>
        <authorList>
            <person name="Choi J."/>
            <person name="Lee D."/>
            <person name="Jang J.H."/>
            <person name="Cha S."/>
            <person name="Seo T."/>
        </authorList>
    </citation>
    <scope>NUCLEOTIDE SEQUENCE [LARGE SCALE GENOMIC DNA]</scope>
    <source>
        <strain evidence="5 6">IP7</strain>
    </source>
</reference>
<dbReference type="PANTHER" id="PTHR31302:SF31">
    <property type="entry name" value="PHOSPHODIESTERASE YAEI"/>
    <property type="match status" value="1"/>
</dbReference>
<feature type="transmembrane region" description="Helical" evidence="3">
    <location>
        <begin position="45"/>
        <end position="63"/>
    </location>
</feature>
<dbReference type="PANTHER" id="PTHR31302">
    <property type="entry name" value="TRANSMEMBRANE PROTEIN WITH METALLOPHOSPHOESTERASE DOMAIN-RELATED"/>
    <property type="match status" value="1"/>
</dbReference>
<dbReference type="Proteomes" id="UP000621516">
    <property type="component" value="Unassembled WGS sequence"/>
</dbReference>
<evidence type="ECO:0000256" key="2">
    <source>
        <dbReference type="ARBA" id="ARBA00022801"/>
    </source>
</evidence>
<dbReference type="AlphaFoldDB" id="A0A8J6PRB2"/>
<protein>
    <submittedName>
        <fullName evidence="5">Metallophosphoesterase</fullName>
    </submittedName>
</protein>
<feature type="domain" description="Calcineurin-like phosphoesterase" evidence="4">
    <location>
        <begin position="162"/>
        <end position="343"/>
    </location>
</feature>
<organism evidence="5 6">
    <name type="scientific">Aestuariibaculum marinum</name>
    <dbReference type="NCBI Taxonomy" id="2683592"/>
    <lineage>
        <taxon>Bacteria</taxon>
        <taxon>Pseudomonadati</taxon>
        <taxon>Bacteroidota</taxon>
        <taxon>Flavobacteriia</taxon>
        <taxon>Flavobacteriales</taxon>
        <taxon>Flavobacteriaceae</taxon>
    </lineage>
</organism>
<name>A0A8J6PRB2_9FLAO</name>
<dbReference type="Gene3D" id="3.60.21.10">
    <property type="match status" value="1"/>
</dbReference>
<accession>A0A8J6PRB2</accession>
<comment type="caution">
    <text evidence="5">The sequence shown here is derived from an EMBL/GenBank/DDBJ whole genome shotgun (WGS) entry which is preliminary data.</text>
</comment>
<keyword evidence="1" id="KW-0479">Metal-binding</keyword>
<dbReference type="GO" id="GO:0008758">
    <property type="term" value="F:UDP-2,3-diacylglucosamine hydrolase activity"/>
    <property type="evidence" value="ECO:0007669"/>
    <property type="project" value="TreeGrafter"/>
</dbReference>
<dbReference type="GO" id="GO:0046872">
    <property type="term" value="F:metal ion binding"/>
    <property type="evidence" value="ECO:0007669"/>
    <property type="project" value="UniProtKB-KW"/>
</dbReference>
<keyword evidence="3" id="KW-0812">Transmembrane</keyword>
<proteinExistence type="predicted"/>
<dbReference type="Pfam" id="PF00149">
    <property type="entry name" value="Metallophos"/>
    <property type="match status" value="1"/>
</dbReference>
<keyword evidence="3" id="KW-1133">Transmembrane helix</keyword>
<evidence type="ECO:0000256" key="1">
    <source>
        <dbReference type="ARBA" id="ARBA00022723"/>
    </source>
</evidence>
<dbReference type="GO" id="GO:0009245">
    <property type="term" value="P:lipid A biosynthetic process"/>
    <property type="evidence" value="ECO:0007669"/>
    <property type="project" value="TreeGrafter"/>
</dbReference>
<dbReference type="CDD" id="cd07385">
    <property type="entry name" value="MPP_YkuE_C"/>
    <property type="match status" value="1"/>
</dbReference>
<dbReference type="RefSeq" id="WP_188222139.1">
    <property type="nucleotide sequence ID" value="NZ_JACVXD010000001.1"/>
</dbReference>
<feature type="transmembrane region" description="Helical" evidence="3">
    <location>
        <begin position="115"/>
        <end position="137"/>
    </location>
</feature>
<evidence type="ECO:0000313" key="5">
    <source>
        <dbReference type="EMBL" id="MBD0822832.1"/>
    </source>
</evidence>
<evidence type="ECO:0000313" key="6">
    <source>
        <dbReference type="Proteomes" id="UP000621516"/>
    </source>
</evidence>
<evidence type="ECO:0000256" key="3">
    <source>
        <dbReference type="SAM" id="Phobius"/>
    </source>
</evidence>
<evidence type="ECO:0000259" key="4">
    <source>
        <dbReference type="Pfam" id="PF00149"/>
    </source>
</evidence>
<keyword evidence="3" id="KW-0472">Membrane</keyword>